<accession>A0A561E0Y2</accession>
<dbReference type="GO" id="GO:0003677">
    <property type="term" value="F:DNA binding"/>
    <property type="evidence" value="ECO:0007669"/>
    <property type="project" value="UniProtKB-KW"/>
</dbReference>
<protein>
    <submittedName>
        <fullName evidence="3">Transcriptional regulator</fullName>
    </submittedName>
</protein>
<evidence type="ECO:0000259" key="2">
    <source>
        <dbReference type="Pfam" id="PF00486"/>
    </source>
</evidence>
<organism evidence="3 4">
    <name type="scientific">Rudaeicoccus suwonensis</name>
    <dbReference type="NCBI Taxonomy" id="657409"/>
    <lineage>
        <taxon>Bacteria</taxon>
        <taxon>Bacillati</taxon>
        <taxon>Actinomycetota</taxon>
        <taxon>Actinomycetes</taxon>
        <taxon>Micrococcales</taxon>
        <taxon>Dermacoccaceae</taxon>
        <taxon>Rudaeicoccus</taxon>
    </lineage>
</organism>
<keyword evidence="4" id="KW-1185">Reference proteome</keyword>
<dbReference type="EMBL" id="VIVQ01000003">
    <property type="protein sequence ID" value="TWE09254.1"/>
    <property type="molecule type" value="Genomic_DNA"/>
</dbReference>
<gene>
    <name evidence="3" type="ORF">BKA23_2954</name>
</gene>
<name>A0A561E0Y2_9MICO</name>
<dbReference type="InterPro" id="IPR016032">
    <property type="entry name" value="Sig_transdc_resp-reg_C-effctor"/>
</dbReference>
<dbReference type="InterPro" id="IPR001867">
    <property type="entry name" value="OmpR/PhoB-type_DNA-bd"/>
</dbReference>
<evidence type="ECO:0000313" key="3">
    <source>
        <dbReference type="EMBL" id="TWE09254.1"/>
    </source>
</evidence>
<evidence type="ECO:0000256" key="1">
    <source>
        <dbReference type="ARBA" id="ARBA00023125"/>
    </source>
</evidence>
<reference evidence="3 4" key="1">
    <citation type="submission" date="2019-06" db="EMBL/GenBank/DDBJ databases">
        <title>Sequencing the genomes of 1000 actinobacteria strains.</title>
        <authorList>
            <person name="Klenk H.-P."/>
        </authorList>
    </citation>
    <scope>NUCLEOTIDE SEQUENCE [LARGE SCALE GENOMIC DNA]</scope>
    <source>
        <strain evidence="3 4">DSM 19560</strain>
    </source>
</reference>
<comment type="caution">
    <text evidence="3">The sequence shown here is derived from an EMBL/GenBank/DDBJ whole genome shotgun (WGS) entry which is preliminary data.</text>
</comment>
<dbReference type="Gene3D" id="1.10.10.10">
    <property type="entry name" value="Winged helix-like DNA-binding domain superfamily/Winged helix DNA-binding domain"/>
    <property type="match status" value="1"/>
</dbReference>
<dbReference type="GO" id="GO:0006355">
    <property type="term" value="P:regulation of DNA-templated transcription"/>
    <property type="evidence" value="ECO:0007669"/>
    <property type="project" value="InterPro"/>
</dbReference>
<dbReference type="Pfam" id="PF00486">
    <property type="entry name" value="Trans_reg_C"/>
    <property type="match status" value="1"/>
</dbReference>
<dbReference type="InterPro" id="IPR011006">
    <property type="entry name" value="CheY-like_superfamily"/>
</dbReference>
<feature type="domain" description="OmpR/PhoB-type" evidence="2">
    <location>
        <begin position="61"/>
        <end position="97"/>
    </location>
</feature>
<dbReference type="SUPFAM" id="SSF46894">
    <property type="entry name" value="C-terminal effector domain of the bipartite response regulators"/>
    <property type="match status" value="1"/>
</dbReference>
<dbReference type="SUPFAM" id="SSF52172">
    <property type="entry name" value="CheY-like"/>
    <property type="match status" value="1"/>
</dbReference>
<dbReference type="Proteomes" id="UP000318297">
    <property type="component" value="Unassembled WGS sequence"/>
</dbReference>
<evidence type="ECO:0000313" key="4">
    <source>
        <dbReference type="Proteomes" id="UP000318297"/>
    </source>
</evidence>
<dbReference type="GO" id="GO:0000160">
    <property type="term" value="P:phosphorelay signal transduction system"/>
    <property type="evidence" value="ECO:0007669"/>
    <property type="project" value="InterPro"/>
</dbReference>
<proteinExistence type="predicted"/>
<dbReference type="AlphaFoldDB" id="A0A561E0Y2"/>
<dbReference type="InterPro" id="IPR036388">
    <property type="entry name" value="WH-like_DNA-bd_sf"/>
</dbReference>
<sequence length="101" mass="11156">MKWARDRYRHNVAADDCAPMASDGRPLRVMVVEDEPGIAEALVAAFRFRGWLADHAGTAAHAAEVVVELYVSYLRKKIDTDGVEPLIHTVRGAGYVLRPPV</sequence>
<keyword evidence="1" id="KW-0238">DNA-binding</keyword>